<dbReference type="EMBL" id="CP060724">
    <property type="protein sequence ID" value="QNN74987.1"/>
    <property type="molecule type" value="Genomic_DNA"/>
</dbReference>
<organism evidence="1 2">
    <name type="scientific">Weissella diestrammenae</name>
    <dbReference type="NCBI Taxonomy" id="1162633"/>
    <lineage>
        <taxon>Bacteria</taxon>
        <taxon>Bacillati</taxon>
        <taxon>Bacillota</taxon>
        <taxon>Bacilli</taxon>
        <taxon>Lactobacillales</taxon>
        <taxon>Lactobacillaceae</taxon>
        <taxon>Weissella</taxon>
    </lineage>
</organism>
<evidence type="ECO:0000313" key="1">
    <source>
        <dbReference type="EMBL" id="QNN74987.1"/>
    </source>
</evidence>
<gene>
    <name evidence="1" type="ORF">H9L19_06250</name>
</gene>
<protein>
    <submittedName>
        <fullName evidence="1">Uncharacterized protein</fullName>
    </submittedName>
</protein>
<reference evidence="1 2" key="1">
    <citation type="submission" date="2020-08" db="EMBL/GenBank/DDBJ databases">
        <title>Genome sequence of Weissella diestrammenae KACC 16890T.</title>
        <authorList>
            <person name="Hyun D.-W."/>
            <person name="Bae J.-W."/>
        </authorList>
    </citation>
    <scope>NUCLEOTIDE SEQUENCE [LARGE SCALE GENOMIC DNA]</scope>
    <source>
        <strain evidence="1 2">KACC 16890</strain>
    </source>
</reference>
<accession>A0A7G9T4G2</accession>
<dbReference type="AlphaFoldDB" id="A0A7G9T4G2"/>
<dbReference type="KEGG" id="wdi:H9L19_06250"/>
<dbReference type="Proteomes" id="UP000515800">
    <property type="component" value="Chromosome"/>
</dbReference>
<name>A0A7G9T4G2_9LACO</name>
<evidence type="ECO:0000313" key="2">
    <source>
        <dbReference type="Proteomes" id="UP000515800"/>
    </source>
</evidence>
<keyword evidence="2" id="KW-1185">Reference proteome</keyword>
<sequence length="110" mass="12345">MTSDTEKLLILIYNQYKSKVNSGTDKTKAKIFGNYSTLHDSLNLNMSTADTIDSINELSTLNYLTVVYGSDVPFIITLNNSGIEYGEKKFSDDIKNILSWAREIVSILKP</sequence>
<proteinExistence type="predicted"/>
<dbReference type="RefSeq" id="WP_187528822.1">
    <property type="nucleotide sequence ID" value="NZ_CP060724.1"/>
</dbReference>